<dbReference type="PANTHER" id="PTHR30160:SF1">
    <property type="entry name" value="LIPOPOLYSACCHARIDE 1,2-N-ACETYLGLUCOSAMINETRANSFERASE-RELATED"/>
    <property type="match status" value="1"/>
</dbReference>
<keyword evidence="2 3" id="KW-0808">Transferase</keyword>
<dbReference type="PANTHER" id="PTHR30160">
    <property type="entry name" value="TETRAACYLDISACCHARIDE 4'-KINASE-RELATED"/>
    <property type="match status" value="1"/>
</dbReference>
<dbReference type="Proteomes" id="UP000276437">
    <property type="component" value="Chromosome"/>
</dbReference>
<sequence length="349" mass="38160">MAFSNILIVKLSAIGDVVHVLPVPHALKQCLPQARVTWVVEKPAYDLLANNPDIDEIIVFDKARYKSLAGLAANAPDFISSLRRRHFDLALDLQGLFKSAIIAFLSGAKTRLVYENTREGSQLLSRRIVGEFSRGHVVDRYLDVVRALGCQAENPVFQIVITEDEAKRARAVMEHAGLKPHIPYIVLAIGANWPNKIWPAERFALLADRIYDAGMVPVIAGGPGDNYLVERLLPAARIPPVNLVGKTTLKQLAYLIRHAGAFAGGDTGPMHLSAALGTPTVALMGPTDAVRNGPYGNGHKAVIVRRTCAGCWQRQCPQHEDCLAEISVDEVLAAIKQIMIRKFYPSNAD</sequence>
<dbReference type="GO" id="GO:0008713">
    <property type="term" value="F:ADP-heptose-lipopolysaccharide heptosyltransferase activity"/>
    <property type="evidence" value="ECO:0007669"/>
    <property type="project" value="TreeGrafter"/>
</dbReference>
<dbReference type="InterPro" id="IPR051199">
    <property type="entry name" value="LPS_LOS_Heptosyltrfase"/>
</dbReference>
<evidence type="ECO:0000256" key="2">
    <source>
        <dbReference type="ARBA" id="ARBA00022679"/>
    </source>
</evidence>
<dbReference type="EMBL" id="AP018449">
    <property type="protein sequence ID" value="BBB91596.1"/>
    <property type="molecule type" value="Genomic_DNA"/>
</dbReference>
<dbReference type="CDD" id="cd03789">
    <property type="entry name" value="GT9_LPS_heptosyltransferase"/>
    <property type="match status" value="1"/>
</dbReference>
<evidence type="ECO:0000256" key="1">
    <source>
        <dbReference type="ARBA" id="ARBA00022676"/>
    </source>
</evidence>
<dbReference type="GO" id="GO:0009244">
    <property type="term" value="P:lipopolysaccharide core region biosynthetic process"/>
    <property type="evidence" value="ECO:0007669"/>
    <property type="project" value="TreeGrafter"/>
</dbReference>
<gene>
    <name evidence="3" type="primary">rfaQ_2</name>
    <name evidence="3" type="ORF">MAMMFC1_02280</name>
</gene>
<proteinExistence type="predicted"/>
<dbReference type="RefSeq" id="WP_126308592.1">
    <property type="nucleotide sequence ID" value="NZ_AP018449.1"/>
</dbReference>
<dbReference type="EC" id="2.-.-.-" evidence="3"/>
<dbReference type="AlphaFoldDB" id="A0A348AKJ8"/>
<evidence type="ECO:0000313" key="3">
    <source>
        <dbReference type="EMBL" id="BBB91596.1"/>
    </source>
</evidence>
<dbReference type="GO" id="GO:0005829">
    <property type="term" value="C:cytosol"/>
    <property type="evidence" value="ECO:0007669"/>
    <property type="project" value="TreeGrafter"/>
</dbReference>
<accession>A0A348AKJ8</accession>
<organism evidence="3 4">
    <name type="scientific">Methylomusa anaerophila</name>
    <dbReference type="NCBI Taxonomy" id="1930071"/>
    <lineage>
        <taxon>Bacteria</taxon>
        <taxon>Bacillati</taxon>
        <taxon>Bacillota</taxon>
        <taxon>Negativicutes</taxon>
        <taxon>Selenomonadales</taxon>
        <taxon>Sporomusaceae</taxon>
        <taxon>Methylomusa</taxon>
    </lineage>
</organism>
<dbReference type="KEGG" id="mana:MAMMFC1_02280"/>
<dbReference type="InterPro" id="IPR002201">
    <property type="entry name" value="Glyco_trans_9"/>
</dbReference>
<name>A0A348AKJ8_9FIRM</name>
<protein>
    <submittedName>
        <fullName evidence="3">Lipopolysaccharide core heptosyltransferase RfaQ</fullName>
        <ecNumber evidence="3">2.-.-.-</ecNumber>
    </submittedName>
</protein>
<dbReference type="SUPFAM" id="SSF53756">
    <property type="entry name" value="UDP-Glycosyltransferase/glycogen phosphorylase"/>
    <property type="match status" value="1"/>
</dbReference>
<dbReference type="OrthoDB" id="9797795at2"/>
<evidence type="ECO:0000313" key="4">
    <source>
        <dbReference type="Proteomes" id="UP000276437"/>
    </source>
</evidence>
<reference evidence="3 4" key="1">
    <citation type="journal article" date="2018" name="Int. J. Syst. Evol. Microbiol.">
        <title>Methylomusa anaerophila gen. nov., sp. nov., an anaerobic methanol-utilizing bacterium isolated from a microbial fuel cell.</title>
        <authorList>
            <person name="Amano N."/>
            <person name="Yamamuro A."/>
            <person name="Miyahara M."/>
            <person name="Kouzuma A."/>
            <person name="Abe T."/>
            <person name="Watanabe K."/>
        </authorList>
    </citation>
    <scope>NUCLEOTIDE SEQUENCE [LARGE SCALE GENOMIC DNA]</scope>
    <source>
        <strain evidence="3 4">MMFC1</strain>
    </source>
</reference>
<dbReference type="Gene3D" id="3.40.50.2000">
    <property type="entry name" value="Glycogen Phosphorylase B"/>
    <property type="match status" value="2"/>
</dbReference>
<keyword evidence="4" id="KW-1185">Reference proteome</keyword>
<keyword evidence="1" id="KW-0328">Glycosyltransferase</keyword>
<dbReference type="Pfam" id="PF01075">
    <property type="entry name" value="Glyco_transf_9"/>
    <property type="match status" value="1"/>
</dbReference>